<gene>
    <name evidence="1" type="ORF">NOCA2680002</name>
</gene>
<dbReference type="AlphaFoldDB" id="A0A2P2CFE9"/>
<name>A0A2P2CFE9_9ZZZZ</name>
<accession>A0A2P2CFE9</accession>
<dbReference type="EMBL" id="CZKA01000065">
    <property type="protein sequence ID" value="CUR59742.1"/>
    <property type="molecule type" value="Genomic_DNA"/>
</dbReference>
<proteinExistence type="predicted"/>
<evidence type="ECO:0000313" key="1">
    <source>
        <dbReference type="EMBL" id="CUR59742.1"/>
    </source>
</evidence>
<organism evidence="1">
    <name type="scientific">metagenome</name>
    <dbReference type="NCBI Taxonomy" id="256318"/>
    <lineage>
        <taxon>unclassified sequences</taxon>
        <taxon>metagenomes</taxon>
    </lineage>
</organism>
<sequence>MYDGQRDREGLATLARASYALTITPLALFEQYALLPGALAACLAAHYVVTHLHDPS</sequence>
<reference evidence="1" key="1">
    <citation type="submission" date="2015-08" db="EMBL/GenBank/DDBJ databases">
        <authorList>
            <person name="Babu N.S."/>
            <person name="Beckwith C.J."/>
            <person name="Beseler K.G."/>
            <person name="Brison A."/>
            <person name="Carone J.V."/>
            <person name="Caskin T.P."/>
            <person name="Diamond M."/>
            <person name="Durham M.E."/>
            <person name="Foxe J.M."/>
            <person name="Go M."/>
            <person name="Henderson B.A."/>
            <person name="Jones I.B."/>
            <person name="McGettigan J.A."/>
            <person name="Micheletti S.J."/>
            <person name="Nasrallah M.E."/>
            <person name="Ortiz D."/>
            <person name="Piller C.R."/>
            <person name="Privatt S.R."/>
            <person name="Schneider S.L."/>
            <person name="Sharp S."/>
            <person name="Smith T.C."/>
            <person name="Stanton J.D."/>
            <person name="Ullery H.E."/>
            <person name="Wilson R.J."/>
            <person name="Serrano M.G."/>
            <person name="Buck G."/>
            <person name="Lee V."/>
            <person name="Wang Y."/>
            <person name="Carvalho R."/>
            <person name="Voegtly L."/>
            <person name="Shi R."/>
            <person name="Duckworth R."/>
            <person name="Johnson A."/>
            <person name="Loviza R."/>
            <person name="Walstead R."/>
            <person name="Shah Z."/>
            <person name="Kiflezghi M."/>
            <person name="Wade K."/>
            <person name="Ball S.L."/>
            <person name="Bradley K.W."/>
            <person name="Asai D.J."/>
            <person name="Bowman C.A."/>
            <person name="Russell D.A."/>
            <person name="Pope W.H."/>
            <person name="Jacobs-Sera D."/>
            <person name="Hendrix R.W."/>
            <person name="Hatfull G.F."/>
        </authorList>
    </citation>
    <scope>NUCLEOTIDE SEQUENCE</scope>
</reference>
<protein>
    <submittedName>
        <fullName evidence="1">Uncharacterized protein</fullName>
    </submittedName>
</protein>